<protein>
    <submittedName>
        <fullName evidence="1">Uncharacterized protein</fullName>
    </submittedName>
</protein>
<dbReference type="EMBL" id="CP031088">
    <property type="protein sequence ID" value="AXF95387.1"/>
    <property type="molecule type" value="Genomic_DNA"/>
</dbReference>
<evidence type="ECO:0000313" key="2">
    <source>
        <dbReference type="Proteomes" id="UP000253689"/>
    </source>
</evidence>
<proteinExistence type="predicted"/>
<gene>
    <name evidence="1" type="ORF">SDAV_00393</name>
</gene>
<organism evidence="1 2">
    <name type="scientific">Spiroplasma phoeniceum P40</name>
    <dbReference type="NCBI Taxonomy" id="1276259"/>
    <lineage>
        <taxon>Bacteria</taxon>
        <taxon>Bacillati</taxon>
        <taxon>Mycoplasmatota</taxon>
        <taxon>Mollicutes</taxon>
        <taxon>Entomoplasmatales</taxon>
        <taxon>Spiroplasmataceae</taxon>
        <taxon>Spiroplasma</taxon>
    </lineage>
</organism>
<keyword evidence="2" id="KW-1185">Reference proteome</keyword>
<sequence length="98" mass="11633">MHIRESDISHIDVFNEYFAVIYGNLCEEKIVVSFRISKKKVIFNIINFNLIKKFITKKDKTNSEYHFLNQANEQSSLDHNKNLDINLIEHDNNFTKLT</sequence>
<dbReference type="KEGG" id="sphh:SDAV_00393"/>
<evidence type="ECO:0000313" key="1">
    <source>
        <dbReference type="EMBL" id="AXF95387.1"/>
    </source>
</evidence>
<dbReference type="Proteomes" id="UP000253689">
    <property type="component" value="Chromosome"/>
</dbReference>
<dbReference type="AlphaFoldDB" id="A0A345DME9"/>
<accession>A0A345DME9</accession>
<reference evidence="2" key="1">
    <citation type="submission" date="2018-07" db="EMBL/GenBank/DDBJ databases">
        <title>Complete Genome Sequence of Spiroplasma phoeniceum.</title>
        <authorList>
            <person name="Davis R.E."/>
            <person name="Shao J.Y."/>
            <person name="Zhao Y."/>
            <person name="Silver A."/>
            <person name="Stump z."/>
            <person name="Gasparich G."/>
        </authorList>
    </citation>
    <scope>NUCLEOTIDE SEQUENCE [LARGE SCALE GENOMIC DNA]</scope>
    <source>
        <strain evidence="2">P40</strain>
    </source>
</reference>
<name>A0A345DME9_9MOLU</name>